<evidence type="ECO:0000256" key="2">
    <source>
        <dbReference type="ARBA" id="ARBA00007055"/>
    </source>
</evidence>
<reference evidence="10 11" key="1">
    <citation type="submission" date="2018-06" db="EMBL/GenBank/DDBJ databases">
        <authorList>
            <consortium name="Pathogen Informatics"/>
            <person name="Doyle S."/>
        </authorList>
    </citation>
    <scope>NUCLEOTIDE SEQUENCE [LARGE SCALE GENOMIC DNA]</scope>
    <source>
        <strain evidence="10 11">NCTC5047</strain>
    </source>
</reference>
<dbReference type="SUPFAM" id="SSF56935">
    <property type="entry name" value="Porins"/>
    <property type="match status" value="1"/>
</dbReference>
<evidence type="ECO:0000256" key="8">
    <source>
        <dbReference type="ARBA" id="ARBA00023136"/>
    </source>
</evidence>
<comment type="subcellular location">
    <subcellularLocation>
        <location evidence="1">Cell outer membrane</location>
        <topology evidence="1">Multi-pass membrane protein</topology>
    </subcellularLocation>
</comment>
<keyword evidence="4" id="KW-1134">Transmembrane beta strand</keyword>
<dbReference type="GO" id="GO:0046930">
    <property type="term" value="C:pore complex"/>
    <property type="evidence" value="ECO:0007669"/>
    <property type="project" value="UniProtKB-KW"/>
</dbReference>
<dbReference type="GO" id="GO:0009279">
    <property type="term" value="C:cell outer membrane"/>
    <property type="evidence" value="ECO:0007669"/>
    <property type="project" value="UniProtKB-SubCell"/>
</dbReference>
<protein>
    <submittedName>
        <fullName evidence="10">Maltoporin</fullName>
    </submittedName>
</protein>
<dbReference type="InterPro" id="IPR050286">
    <property type="entry name" value="G_neg_Bact_CarbUptk_Porin"/>
</dbReference>
<dbReference type="Proteomes" id="UP000254340">
    <property type="component" value="Unassembled WGS sequence"/>
</dbReference>
<keyword evidence="3" id="KW-0813">Transport</keyword>
<accession>A0A377X6E8</accession>
<dbReference type="EMBL" id="UGLH01000006">
    <property type="protein sequence ID" value="STT82726.1"/>
    <property type="molecule type" value="Genomic_DNA"/>
</dbReference>
<dbReference type="PANTHER" id="PTHR38762:SF1">
    <property type="entry name" value="CRYPTIC OUTER MEMBRANE PORIN BGLH-RELATED"/>
    <property type="match status" value="1"/>
</dbReference>
<dbReference type="GO" id="GO:0015144">
    <property type="term" value="F:carbohydrate transmembrane transporter activity"/>
    <property type="evidence" value="ECO:0007669"/>
    <property type="project" value="TreeGrafter"/>
</dbReference>
<keyword evidence="6" id="KW-0406">Ion transport</keyword>
<evidence type="ECO:0000256" key="5">
    <source>
        <dbReference type="ARBA" id="ARBA00022692"/>
    </source>
</evidence>
<dbReference type="InterPro" id="IPR036998">
    <property type="entry name" value="Porin_LamB_sf"/>
</dbReference>
<gene>
    <name evidence="10" type="primary">bglH_1</name>
    <name evidence="10" type="ORF">NCTC5047_03699</name>
</gene>
<keyword evidence="8" id="KW-0472">Membrane</keyword>
<evidence type="ECO:0000256" key="1">
    <source>
        <dbReference type="ARBA" id="ARBA00004571"/>
    </source>
</evidence>
<evidence type="ECO:0000256" key="7">
    <source>
        <dbReference type="ARBA" id="ARBA00023114"/>
    </source>
</evidence>
<dbReference type="Pfam" id="PF02264">
    <property type="entry name" value="LamB"/>
    <property type="match status" value="1"/>
</dbReference>
<sequence>MSGNIGANPSFGNDVYSYETGAHSDFESIRTVLRPAYIWDKYNQTGVELGYFKQQNKDVTGKKYNESGYKTTLFHTFKVNTSMLTSRPEIRFYATYIKAKDIDLDKAANNTTSIFEDGKNDQFAVGAQAEIWW</sequence>
<dbReference type="AlphaFoldDB" id="A0A377X6E8"/>
<comment type="similarity">
    <text evidence="2">Belongs to the porin LamB (TC 1.B.3) family.</text>
</comment>
<dbReference type="InterPro" id="IPR003192">
    <property type="entry name" value="Porin_LamB"/>
</dbReference>
<keyword evidence="5" id="KW-0812">Transmembrane</keyword>
<organism evidence="10 11">
    <name type="scientific">Klebsiella pneumoniae</name>
    <dbReference type="NCBI Taxonomy" id="573"/>
    <lineage>
        <taxon>Bacteria</taxon>
        <taxon>Pseudomonadati</taxon>
        <taxon>Pseudomonadota</taxon>
        <taxon>Gammaproteobacteria</taxon>
        <taxon>Enterobacterales</taxon>
        <taxon>Enterobacteriaceae</taxon>
        <taxon>Klebsiella/Raoultella group</taxon>
        <taxon>Klebsiella</taxon>
        <taxon>Klebsiella pneumoniae complex</taxon>
    </lineage>
</organism>
<dbReference type="GO" id="GO:0006811">
    <property type="term" value="P:monoatomic ion transport"/>
    <property type="evidence" value="ECO:0007669"/>
    <property type="project" value="UniProtKB-KW"/>
</dbReference>
<dbReference type="GO" id="GO:0015774">
    <property type="term" value="P:polysaccharide transport"/>
    <property type="evidence" value="ECO:0007669"/>
    <property type="project" value="TreeGrafter"/>
</dbReference>
<evidence type="ECO:0000256" key="6">
    <source>
        <dbReference type="ARBA" id="ARBA00023065"/>
    </source>
</evidence>
<evidence type="ECO:0000313" key="11">
    <source>
        <dbReference type="Proteomes" id="UP000254340"/>
    </source>
</evidence>
<evidence type="ECO:0000256" key="9">
    <source>
        <dbReference type="ARBA" id="ARBA00023237"/>
    </source>
</evidence>
<evidence type="ECO:0000256" key="3">
    <source>
        <dbReference type="ARBA" id="ARBA00022448"/>
    </source>
</evidence>
<keyword evidence="7" id="KW-0626">Porin</keyword>
<dbReference type="GO" id="GO:0015288">
    <property type="term" value="F:porin activity"/>
    <property type="evidence" value="ECO:0007669"/>
    <property type="project" value="UniProtKB-KW"/>
</dbReference>
<evidence type="ECO:0000313" key="10">
    <source>
        <dbReference type="EMBL" id="STT82726.1"/>
    </source>
</evidence>
<proteinExistence type="inferred from homology"/>
<keyword evidence="9" id="KW-0998">Cell outer membrane</keyword>
<dbReference type="PANTHER" id="PTHR38762">
    <property type="entry name" value="CRYPTIC OUTER MEMBRANE PORIN BGLH-RELATED"/>
    <property type="match status" value="1"/>
</dbReference>
<name>A0A377X6E8_KLEPN</name>
<dbReference type="Gene3D" id="2.40.170.10">
    <property type="entry name" value="Porin, LamB type"/>
    <property type="match status" value="1"/>
</dbReference>
<evidence type="ECO:0000256" key="4">
    <source>
        <dbReference type="ARBA" id="ARBA00022452"/>
    </source>
</evidence>